<name>A0AAE3YR30_9ACTN</name>
<gene>
    <name evidence="3" type="ORF">J2S41_003567</name>
</gene>
<evidence type="ECO:0000259" key="2">
    <source>
        <dbReference type="Pfam" id="PF07883"/>
    </source>
</evidence>
<dbReference type="InterPro" id="IPR011051">
    <property type="entry name" value="RmlC_Cupin_sf"/>
</dbReference>
<accession>A0AAE3YR30</accession>
<comment type="caution">
    <text evidence="3">The sequence shown here is derived from an EMBL/GenBank/DDBJ whole genome shotgun (WGS) entry which is preliminary data.</text>
</comment>
<dbReference type="Pfam" id="PF07883">
    <property type="entry name" value="Cupin_2"/>
    <property type="match status" value="1"/>
</dbReference>
<dbReference type="PIRSF" id="PIRSF016602">
    <property type="entry name" value="CurC_prd"/>
    <property type="match status" value="1"/>
</dbReference>
<dbReference type="GO" id="GO:0004497">
    <property type="term" value="F:monooxygenase activity"/>
    <property type="evidence" value="ECO:0007669"/>
    <property type="project" value="UniProtKB-KW"/>
</dbReference>
<dbReference type="AlphaFoldDB" id="A0AAE3YR30"/>
<feature type="domain" description="Cupin type-2" evidence="2">
    <location>
        <begin position="42"/>
        <end position="108"/>
    </location>
</feature>
<proteinExistence type="predicted"/>
<keyword evidence="4" id="KW-1185">Reference proteome</keyword>
<evidence type="ECO:0000256" key="1">
    <source>
        <dbReference type="SAM" id="MobiDB-lite"/>
    </source>
</evidence>
<dbReference type="PANTHER" id="PTHR36114">
    <property type="entry name" value="16.7 KDA PROTEIN IN WHIE LOCUS"/>
    <property type="match status" value="1"/>
</dbReference>
<evidence type="ECO:0000313" key="3">
    <source>
        <dbReference type="EMBL" id="MDR7276789.1"/>
    </source>
</evidence>
<organism evidence="3 4">
    <name type="scientific">Catenuloplanes atrovinosus</name>
    <dbReference type="NCBI Taxonomy" id="137266"/>
    <lineage>
        <taxon>Bacteria</taxon>
        <taxon>Bacillati</taxon>
        <taxon>Actinomycetota</taxon>
        <taxon>Actinomycetes</taxon>
        <taxon>Micromonosporales</taxon>
        <taxon>Micromonosporaceae</taxon>
        <taxon>Catenuloplanes</taxon>
    </lineage>
</organism>
<evidence type="ECO:0000313" key="4">
    <source>
        <dbReference type="Proteomes" id="UP001183643"/>
    </source>
</evidence>
<dbReference type="InterPro" id="IPR016672">
    <property type="entry name" value="Polyketide_Synth_CurC_prd"/>
</dbReference>
<dbReference type="PANTHER" id="PTHR36114:SF1">
    <property type="entry name" value="16.7 KDA PROTEIN IN WHIE LOCUS"/>
    <property type="match status" value="1"/>
</dbReference>
<dbReference type="SUPFAM" id="SSF51182">
    <property type="entry name" value="RmlC-like cupins"/>
    <property type="match status" value="1"/>
</dbReference>
<keyword evidence="3" id="KW-0503">Monooxygenase</keyword>
<feature type="region of interest" description="Disordered" evidence="1">
    <location>
        <begin position="121"/>
        <end position="148"/>
    </location>
</feature>
<dbReference type="InterPro" id="IPR014710">
    <property type="entry name" value="RmlC-like_jellyroll"/>
</dbReference>
<protein>
    <submittedName>
        <fullName evidence="3">Monooxygenase</fullName>
    </submittedName>
</protein>
<dbReference type="RefSeq" id="WP_310369004.1">
    <property type="nucleotide sequence ID" value="NZ_JAVDYB010000001.1"/>
</dbReference>
<feature type="compositionally biased region" description="Basic and acidic residues" evidence="1">
    <location>
        <begin position="121"/>
        <end position="130"/>
    </location>
</feature>
<sequence length="148" mass="15906">MHRQPVRKVSAADVPAINRIGGDVRILLSPRTVDATAGFLGTVTLEPGEYVAEQYNPYSDKFCYLVRGEVTIRIDGEKVVLAADEAVMVRRGQRHRIENTGGETALLVFQIAPLAPRPELGHVDTEEVPHPDAAPPLVGGAPTTEGSS</sequence>
<dbReference type="InterPro" id="IPR052044">
    <property type="entry name" value="PKS_Associated_Protein"/>
</dbReference>
<reference evidence="3" key="1">
    <citation type="submission" date="2023-07" db="EMBL/GenBank/DDBJ databases">
        <title>Sequencing the genomes of 1000 actinobacteria strains.</title>
        <authorList>
            <person name="Klenk H.-P."/>
        </authorList>
    </citation>
    <scope>NUCLEOTIDE SEQUENCE</scope>
    <source>
        <strain evidence="3">DSM 44707</strain>
    </source>
</reference>
<dbReference type="Gene3D" id="2.60.120.10">
    <property type="entry name" value="Jelly Rolls"/>
    <property type="match status" value="1"/>
</dbReference>
<dbReference type="Proteomes" id="UP001183643">
    <property type="component" value="Unassembled WGS sequence"/>
</dbReference>
<dbReference type="CDD" id="cd06991">
    <property type="entry name" value="cupin_TcmJ-like"/>
    <property type="match status" value="1"/>
</dbReference>
<dbReference type="InterPro" id="IPR013096">
    <property type="entry name" value="Cupin_2"/>
</dbReference>
<dbReference type="EMBL" id="JAVDYB010000001">
    <property type="protein sequence ID" value="MDR7276789.1"/>
    <property type="molecule type" value="Genomic_DNA"/>
</dbReference>
<keyword evidence="3" id="KW-0560">Oxidoreductase</keyword>